<protein>
    <recommendedName>
        <fullName evidence="4">PepSY domain-containing protein</fullName>
    </recommendedName>
</protein>
<feature type="chain" id="PRO_5023002831" description="PepSY domain-containing protein" evidence="1">
    <location>
        <begin position="25"/>
        <end position="130"/>
    </location>
</feature>
<sequence length="130" mass="13785">MARTLRTCAAALVTSAAIAFTALAEAKPSNKWRVEFDGGADSDGTIVLRITPQGGMPLDATIAITDGTGENSVAKAVVKALQEQLPEDGFHVERDDGEDVLIKKKRGSADFDLEVVSNTVKGVDIDLDRE</sequence>
<dbReference type="AlphaFoldDB" id="A0A5C8ZUS4"/>
<keyword evidence="1" id="KW-0732">Signal</keyword>
<gene>
    <name evidence="2" type="ORF">FVW59_10390</name>
</gene>
<dbReference type="OrthoDB" id="5986598at2"/>
<dbReference type="Proteomes" id="UP000321933">
    <property type="component" value="Unassembled WGS sequence"/>
</dbReference>
<evidence type="ECO:0000256" key="1">
    <source>
        <dbReference type="SAM" id="SignalP"/>
    </source>
</evidence>
<dbReference type="RefSeq" id="WP_148064201.1">
    <property type="nucleotide sequence ID" value="NZ_VRYZ01000004.1"/>
</dbReference>
<dbReference type="EMBL" id="VRYZ01000004">
    <property type="protein sequence ID" value="TXS91569.1"/>
    <property type="molecule type" value="Genomic_DNA"/>
</dbReference>
<evidence type="ECO:0000313" key="3">
    <source>
        <dbReference type="Proteomes" id="UP000321933"/>
    </source>
</evidence>
<name>A0A5C8ZUS4_9GAMM</name>
<proteinExistence type="predicted"/>
<comment type="caution">
    <text evidence="2">The sequence shown here is derived from an EMBL/GenBank/DDBJ whole genome shotgun (WGS) entry which is preliminary data.</text>
</comment>
<reference evidence="2 3" key="1">
    <citation type="submission" date="2019-08" db="EMBL/GenBank/DDBJ databases">
        <title>Parahaliea maris sp. nov., isolated from the surface seawater.</title>
        <authorList>
            <person name="Liu Y."/>
        </authorList>
    </citation>
    <scope>NUCLEOTIDE SEQUENCE [LARGE SCALE GENOMIC DNA]</scope>
    <source>
        <strain evidence="2 3">S2-26</strain>
    </source>
</reference>
<evidence type="ECO:0000313" key="2">
    <source>
        <dbReference type="EMBL" id="TXS91569.1"/>
    </source>
</evidence>
<keyword evidence="3" id="KW-1185">Reference proteome</keyword>
<feature type="signal peptide" evidence="1">
    <location>
        <begin position="1"/>
        <end position="24"/>
    </location>
</feature>
<evidence type="ECO:0008006" key="4">
    <source>
        <dbReference type="Google" id="ProtNLM"/>
    </source>
</evidence>
<organism evidence="2 3">
    <name type="scientific">Parahaliea aestuarii</name>
    <dbReference type="NCBI Taxonomy" id="1852021"/>
    <lineage>
        <taxon>Bacteria</taxon>
        <taxon>Pseudomonadati</taxon>
        <taxon>Pseudomonadota</taxon>
        <taxon>Gammaproteobacteria</taxon>
        <taxon>Cellvibrionales</taxon>
        <taxon>Halieaceae</taxon>
        <taxon>Parahaliea</taxon>
    </lineage>
</organism>
<accession>A0A5C8ZUS4</accession>